<comment type="caution">
    <text evidence="1">The sequence shown here is derived from an EMBL/GenBank/DDBJ whole genome shotgun (WGS) entry which is preliminary data.</text>
</comment>
<name>A0ABN8TX08_9BACL</name>
<keyword evidence="2" id="KW-1185">Reference proteome</keyword>
<gene>
    <name evidence="1" type="ORF">WJ0W_000413</name>
</gene>
<accession>A0ABN8TX08</accession>
<evidence type="ECO:0000313" key="1">
    <source>
        <dbReference type="EMBL" id="CAH8243187.1"/>
    </source>
</evidence>
<reference evidence="1" key="1">
    <citation type="submission" date="2022-06" db="EMBL/GenBank/DDBJ databases">
        <authorList>
            <person name="Dietemann V."/>
            <person name="Ory F."/>
            <person name="Dainat B."/>
            <person name="Oberhansli S."/>
        </authorList>
    </citation>
    <scope>NUCLEOTIDE SEQUENCE</scope>
    <source>
        <strain evidence="1">Ena-SAMPLE-TAB-26-04-2022-14:26:32:270-5432</strain>
    </source>
</reference>
<evidence type="ECO:0000313" key="2">
    <source>
        <dbReference type="Proteomes" id="UP001154322"/>
    </source>
</evidence>
<proteinExistence type="predicted"/>
<organism evidence="1 2">
    <name type="scientific">Paenibacillus melissococcoides</name>
    <dbReference type="NCBI Taxonomy" id="2912268"/>
    <lineage>
        <taxon>Bacteria</taxon>
        <taxon>Bacillati</taxon>
        <taxon>Bacillota</taxon>
        <taxon>Bacilli</taxon>
        <taxon>Bacillales</taxon>
        <taxon>Paenibacillaceae</taxon>
        <taxon>Paenibacillus</taxon>
    </lineage>
</organism>
<dbReference type="RefSeq" id="WP_213430495.1">
    <property type="nucleotide sequence ID" value="NZ_AP031286.1"/>
</dbReference>
<dbReference type="EMBL" id="CALYLO010000001">
    <property type="protein sequence ID" value="CAH8243187.1"/>
    <property type="molecule type" value="Genomic_DNA"/>
</dbReference>
<sequence>MQQFKKAIDRKGNLLITVRDFEKNALLTMKKKEKEIAIEINVENFKSAHFTLNEDVFRQIFSEISQHK</sequence>
<protein>
    <submittedName>
        <fullName evidence="1">Uncharacterized protein</fullName>
    </submittedName>
</protein>
<dbReference type="Proteomes" id="UP001154322">
    <property type="component" value="Unassembled WGS sequence"/>
</dbReference>